<evidence type="ECO:0000256" key="1">
    <source>
        <dbReference type="ARBA" id="ARBA00004259"/>
    </source>
</evidence>
<evidence type="ECO:0000256" key="4">
    <source>
        <dbReference type="RuleBase" id="RU364035"/>
    </source>
</evidence>
<dbReference type="Proteomes" id="UP000008743">
    <property type="component" value="Unassembled WGS sequence"/>
</dbReference>
<keyword evidence="4" id="KW-0472">Membrane</keyword>
<dbReference type="GO" id="GO:0006606">
    <property type="term" value="P:protein import into nucleus"/>
    <property type="evidence" value="ECO:0007669"/>
    <property type="project" value="TreeGrafter"/>
</dbReference>
<comment type="subcellular location">
    <subcellularLocation>
        <location evidence="1">Nucleus envelope</location>
    </subcellularLocation>
    <subcellularLocation>
        <location evidence="4">Nucleus</location>
        <location evidence="4">Nuclear pore complex</location>
    </subcellularLocation>
</comment>
<dbReference type="GO" id="GO:0005643">
    <property type="term" value="C:nuclear pore"/>
    <property type="evidence" value="ECO:0007669"/>
    <property type="project" value="UniProtKB-SubCell"/>
</dbReference>
<proteinExistence type="inferred from homology"/>
<dbReference type="InParanoid" id="A0A0D2X2R8"/>
<keyword evidence="6" id="KW-1185">Reference proteome</keyword>
<dbReference type="RefSeq" id="XP_004363623.1">
    <property type="nucleotide sequence ID" value="XM_004363566.2"/>
</dbReference>
<evidence type="ECO:0000313" key="5">
    <source>
        <dbReference type="EMBL" id="KJE93034.1"/>
    </source>
</evidence>
<name>A0A0D2X2R8_CAPO3</name>
<reference evidence="6" key="1">
    <citation type="submission" date="2011-02" db="EMBL/GenBank/DDBJ databases">
        <title>The Genome Sequence of Capsaspora owczarzaki ATCC 30864.</title>
        <authorList>
            <person name="Russ C."/>
            <person name="Cuomo C."/>
            <person name="Burger G."/>
            <person name="Gray M.W."/>
            <person name="Holland P.W.H."/>
            <person name="King N."/>
            <person name="Lang F.B.F."/>
            <person name="Roger A.J."/>
            <person name="Ruiz-Trillo I."/>
            <person name="Young S.K."/>
            <person name="Zeng Q."/>
            <person name="Gargeya S."/>
            <person name="Alvarado L."/>
            <person name="Berlin A."/>
            <person name="Chapman S.B."/>
            <person name="Chen Z."/>
            <person name="Freedman E."/>
            <person name="Gellesch M."/>
            <person name="Goldberg J."/>
            <person name="Griggs A."/>
            <person name="Gujja S."/>
            <person name="Heilman E."/>
            <person name="Heiman D."/>
            <person name="Howarth C."/>
            <person name="Mehta T."/>
            <person name="Neiman D."/>
            <person name="Pearson M."/>
            <person name="Roberts A."/>
            <person name="Saif S."/>
            <person name="Shea T."/>
            <person name="Shenoy N."/>
            <person name="Sisk P."/>
            <person name="Stolte C."/>
            <person name="Sykes S."/>
            <person name="White J."/>
            <person name="Yandava C."/>
            <person name="Haas B."/>
            <person name="Nusbaum C."/>
            <person name="Birren B."/>
        </authorList>
    </citation>
    <scope>NUCLEOTIDE SEQUENCE</scope>
    <source>
        <strain evidence="6">ATCC 30864</strain>
    </source>
</reference>
<evidence type="ECO:0000256" key="3">
    <source>
        <dbReference type="ARBA" id="ARBA00023242"/>
    </source>
</evidence>
<organism evidence="5 6">
    <name type="scientific">Capsaspora owczarzaki (strain ATCC 30864)</name>
    <dbReference type="NCBI Taxonomy" id="595528"/>
    <lineage>
        <taxon>Eukaryota</taxon>
        <taxon>Filasterea</taxon>
        <taxon>Capsaspora</taxon>
    </lineage>
</organism>
<gene>
    <name evidence="5" type="ORF">CAOG_003895</name>
</gene>
<dbReference type="STRING" id="595528.A0A0D2X2R8"/>
<evidence type="ECO:0000313" key="6">
    <source>
        <dbReference type="Proteomes" id="UP000008743"/>
    </source>
</evidence>
<keyword evidence="4" id="KW-0906">Nuclear pore complex</keyword>
<dbReference type="InterPro" id="IPR007231">
    <property type="entry name" value="Nucleoporin_int_Nup93/Nic96"/>
</dbReference>
<dbReference type="OrthoDB" id="1918363at2759"/>
<keyword evidence="4" id="KW-0653">Protein transport</keyword>
<dbReference type="AlphaFoldDB" id="A0A0D2X2R8"/>
<dbReference type="EMBL" id="KE346364">
    <property type="protein sequence ID" value="KJE93034.1"/>
    <property type="molecule type" value="Genomic_DNA"/>
</dbReference>
<evidence type="ECO:0000256" key="2">
    <source>
        <dbReference type="ARBA" id="ARBA00010186"/>
    </source>
</evidence>
<dbReference type="GO" id="GO:0017056">
    <property type="term" value="F:structural constituent of nuclear pore"/>
    <property type="evidence" value="ECO:0007669"/>
    <property type="project" value="InterPro"/>
</dbReference>
<dbReference type="PhylomeDB" id="A0A0D2X2R8"/>
<dbReference type="FunCoup" id="A0A0D2X2R8">
    <property type="interactions" value="902"/>
</dbReference>
<dbReference type="eggNOG" id="KOG2168">
    <property type="taxonomic scope" value="Eukaryota"/>
</dbReference>
<sequence>MSISFASLVEESSQLTQQEDELPIIEHGPEQVEHVSRKLLAKTQRTLDTTQQTKAHYLLATRGFDADKYTRNLNSISLATFEPLEPIGDTDIQSFLRHEHEMLILTAVEEAKRNTVLQFNNNFVRGLEDDWERVKKQLEAYHPRLSVLDAVPMDVKARNAVNDSFISQTRSSSMTPVMTRYSRIVTALNDYRLQNKPVDVMTQFRINAAQQIEAQSTRQICDLWQLLACMAGEVQYQDGKFVRSAQPPQEGSLQDAYLKSDLQLRRSFVMGARHFLGVQYHEMIGTQLTRLKVSRSQPPSFVADVRSYVQAVIVPQLRQMLPHLNMFDPDDSNLPVWAVIFYCMRCERFDCARDVAALNPKTSEFANYLNEYLSSEDNRLGPQSSNRLTSLYRKEFGLRASVLNADPFKKAAINIICRCDVSPAVFEDRAYIRNIQDYMWMELVLTRETEMDTANETHYSLHNLQAKLLKWAPAHFKTELSYFHALILSAQFETAVNFLRDVSAFFVEAVHFAAALNYYGLLRAPRSIDAPMFSSVTADSAPTFNYAQLIAGYANSFARTNSDDALEYLFLLNRMPAPESLTSRIPKSASFPQPLTAFHLAFRDLALETKDFDTLLLNTTPEGAVRTRGHIKRFVQSDNEAKFLTRLIAEDCLAMGKFEDAVRLHDLATDYERVLELLNRELRNVLVSSSGHGSHRARVKDLARQIDEAYQNIPHVNEQVGTLRLLRNLMEFFDLFHNQQYEQALQLLDALSLLPREPESAGEKLSNAKQLPAEVQSNIPELVLAAMTIYFKMFFAARQHQRSFRASDGGTNQLLDEYRRRADGLMDFAGRMSEVMSGTMNARLTNMHAQMG</sequence>
<keyword evidence="3 4" id="KW-0539">Nucleus</keyword>
<accession>A0A0D2X2R8</accession>
<protein>
    <recommendedName>
        <fullName evidence="4">Nuclear pore protein</fullName>
    </recommendedName>
</protein>
<comment type="similarity">
    <text evidence="2 4">Belongs to the nucleoporin interacting component (NIC) family.</text>
</comment>
<dbReference type="Pfam" id="PF04097">
    <property type="entry name" value="Nic96"/>
    <property type="match status" value="1"/>
</dbReference>
<keyword evidence="4" id="KW-0811">Translocation</keyword>
<keyword evidence="4" id="KW-0813">Transport</keyword>
<dbReference type="PANTHER" id="PTHR11225">
    <property type="entry name" value="NUCLEAR PORE COMPLEX PROTEIN NUP93 NUCLEOPORIN NUP93 DEAD EYE PROTEIN"/>
    <property type="match status" value="1"/>
</dbReference>
<dbReference type="GO" id="GO:0016973">
    <property type="term" value="P:poly(A)+ mRNA export from nucleus"/>
    <property type="evidence" value="ECO:0007669"/>
    <property type="project" value="TreeGrafter"/>
</dbReference>
<dbReference type="OMA" id="LLMCGQF"/>
<keyword evidence="4" id="KW-0509">mRNA transport</keyword>
<dbReference type="PANTHER" id="PTHR11225:SF4">
    <property type="entry name" value="NUCLEAR PORE COMPLEX PROTEIN NUP93"/>
    <property type="match status" value="1"/>
</dbReference>